<name>A0A4Y2LL27_ARAVE</name>
<proteinExistence type="predicted"/>
<dbReference type="Proteomes" id="UP000499080">
    <property type="component" value="Unassembled WGS sequence"/>
</dbReference>
<reference evidence="1 2" key="1">
    <citation type="journal article" date="2019" name="Sci. Rep.">
        <title>Orb-weaving spider Araneus ventricosus genome elucidates the spidroin gene catalogue.</title>
        <authorList>
            <person name="Kono N."/>
            <person name="Nakamura H."/>
            <person name="Ohtoshi R."/>
            <person name="Moran D.A.P."/>
            <person name="Shinohara A."/>
            <person name="Yoshida Y."/>
            <person name="Fujiwara M."/>
            <person name="Mori M."/>
            <person name="Tomita M."/>
            <person name="Arakawa K."/>
        </authorList>
    </citation>
    <scope>NUCLEOTIDE SEQUENCE [LARGE SCALE GENOMIC DNA]</scope>
</reference>
<keyword evidence="2" id="KW-1185">Reference proteome</keyword>
<dbReference type="EMBL" id="BGPR01118830">
    <property type="protein sequence ID" value="GBN14047.1"/>
    <property type="molecule type" value="Genomic_DNA"/>
</dbReference>
<protein>
    <submittedName>
        <fullName evidence="1">Uncharacterized protein</fullName>
    </submittedName>
</protein>
<sequence>MLVLHSTFSMGRNLEKVHQPQPLDQFRYFFISYGSGYNVDICHQWSFAHPPPSIFPERNNKIILYSTFSMGRRGRGGIVARSGLLGRRHRGSKPDSIEDLPCMALLHAKSYVVANRPPVGVAWKLGERVPPQVSSLSSDRGSKIALVVLQSRTLI</sequence>
<accession>A0A4Y2LL27</accession>
<evidence type="ECO:0000313" key="2">
    <source>
        <dbReference type="Proteomes" id="UP000499080"/>
    </source>
</evidence>
<organism evidence="1 2">
    <name type="scientific">Araneus ventricosus</name>
    <name type="common">Orbweaver spider</name>
    <name type="synonym">Epeira ventricosa</name>
    <dbReference type="NCBI Taxonomy" id="182803"/>
    <lineage>
        <taxon>Eukaryota</taxon>
        <taxon>Metazoa</taxon>
        <taxon>Ecdysozoa</taxon>
        <taxon>Arthropoda</taxon>
        <taxon>Chelicerata</taxon>
        <taxon>Arachnida</taxon>
        <taxon>Araneae</taxon>
        <taxon>Araneomorphae</taxon>
        <taxon>Entelegynae</taxon>
        <taxon>Araneoidea</taxon>
        <taxon>Araneidae</taxon>
        <taxon>Araneus</taxon>
    </lineage>
</organism>
<evidence type="ECO:0000313" key="1">
    <source>
        <dbReference type="EMBL" id="GBN14047.1"/>
    </source>
</evidence>
<dbReference type="AlphaFoldDB" id="A0A4Y2LL27"/>
<gene>
    <name evidence="1" type="ORF">AVEN_32225_1</name>
</gene>
<comment type="caution">
    <text evidence="1">The sequence shown here is derived from an EMBL/GenBank/DDBJ whole genome shotgun (WGS) entry which is preliminary data.</text>
</comment>